<dbReference type="PANTHER" id="PTHR33495:SF2">
    <property type="entry name" value="ANTI-SIGMA FACTOR ANTAGONIST TM_1081-RELATED"/>
    <property type="match status" value="1"/>
</dbReference>
<evidence type="ECO:0000313" key="3">
    <source>
        <dbReference type="EMBL" id="GEB62101.1"/>
    </source>
</evidence>
<accession>A0A4Y3RVZ5</accession>
<dbReference type="CDD" id="cd07043">
    <property type="entry name" value="STAS_anti-anti-sigma_factors"/>
    <property type="match status" value="1"/>
</dbReference>
<dbReference type="SUPFAM" id="SSF52091">
    <property type="entry name" value="SpoIIaa-like"/>
    <property type="match status" value="1"/>
</dbReference>
<evidence type="ECO:0000313" key="4">
    <source>
        <dbReference type="Proteomes" id="UP000315226"/>
    </source>
</evidence>
<protein>
    <recommendedName>
        <fullName evidence="2">STAS domain-containing protein</fullName>
    </recommendedName>
</protein>
<proteinExistence type="predicted"/>
<dbReference type="PROSITE" id="PS50801">
    <property type="entry name" value="STAS"/>
    <property type="match status" value="1"/>
</dbReference>
<dbReference type="GO" id="GO:0043856">
    <property type="term" value="F:anti-sigma factor antagonist activity"/>
    <property type="evidence" value="ECO:0007669"/>
    <property type="project" value="TreeGrafter"/>
</dbReference>
<feature type="region of interest" description="Disordered" evidence="1">
    <location>
        <begin position="109"/>
        <end position="144"/>
    </location>
</feature>
<keyword evidence="4" id="KW-1185">Reference proteome</keyword>
<feature type="domain" description="STAS" evidence="2">
    <location>
        <begin position="58"/>
        <end position="105"/>
    </location>
</feature>
<dbReference type="InterPro" id="IPR058548">
    <property type="entry name" value="MlaB-like_STAS"/>
</dbReference>
<organism evidence="3 4">
    <name type="scientific">Streptomyces gardneri</name>
    <dbReference type="NCBI Taxonomy" id="66892"/>
    <lineage>
        <taxon>Bacteria</taxon>
        <taxon>Bacillati</taxon>
        <taxon>Actinomycetota</taxon>
        <taxon>Actinomycetes</taxon>
        <taxon>Kitasatosporales</taxon>
        <taxon>Streptomycetaceae</taxon>
        <taxon>Streptomyces</taxon>
    </lineage>
</organism>
<dbReference type="InterPro" id="IPR036513">
    <property type="entry name" value="STAS_dom_sf"/>
</dbReference>
<dbReference type="InterPro" id="IPR002645">
    <property type="entry name" value="STAS_dom"/>
</dbReference>
<dbReference type="Pfam" id="PF13466">
    <property type="entry name" value="STAS_2"/>
    <property type="match status" value="1"/>
</dbReference>
<gene>
    <name evidence="3" type="ORF">SGA01_77060</name>
</gene>
<evidence type="ECO:0000259" key="2">
    <source>
        <dbReference type="PROSITE" id="PS50801"/>
    </source>
</evidence>
<comment type="caution">
    <text evidence="3">The sequence shown here is derived from an EMBL/GenBank/DDBJ whole genome shotgun (WGS) entry which is preliminary data.</text>
</comment>
<reference evidence="3 4" key="1">
    <citation type="submission" date="2019-06" db="EMBL/GenBank/DDBJ databases">
        <title>Whole genome shotgun sequence of Streptomyces gardneri NBRC 12865.</title>
        <authorList>
            <person name="Hosoyama A."/>
            <person name="Uohara A."/>
            <person name="Ohji S."/>
            <person name="Ichikawa N."/>
        </authorList>
    </citation>
    <scope>NUCLEOTIDE SEQUENCE [LARGE SCALE GENOMIC DNA]</scope>
    <source>
        <strain evidence="3 4">NBRC 12865</strain>
    </source>
</reference>
<sequence>MPGWCPMPGAYLQMFVSGIALASFLLAGLRAGPAPSSGGRVRLGFWAVGAAGPRGLDVDLSGVTFCDSSGLDMLLCLNRRANRAGKSLVLTALSPRVTRLLRLTGAEHLFTTHTRPPSPPGETDATTPPGQGKLRSALTPGIRR</sequence>
<evidence type="ECO:0000256" key="1">
    <source>
        <dbReference type="SAM" id="MobiDB-lite"/>
    </source>
</evidence>
<dbReference type="PANTHER" id="PTHR33495">
    <property type="entry name" value="ANTI-SIGMA FACTOR ANTAGONIST TM_1081-RELATED-RELATED"/>
    <property type="match status" value="1"/>
</dbReference>
<dbReference type="AlphaFoldDB" id="A0A4Y3RVZ5"/>
<name>A0A4Y3RVZ5_9ACTN</name>
<dbReference type="Gene3D" id="3.30.750.24">
    <property type="entry name" value="STAS domain"/>
    <property type="match status" value="1"/>
</dbReference>
<dbReference type="EMBL" id="BJMN01000078">
    <property type="protein sequence ID" value="GEB62101.1"/>
    <property type="molecule type" value="Genomic_DNA"/>
</dbReference>
<dbReference type="Proteomes" id="UP000315226">
    <property type="component" value="Unassembled WGS sequence"/>
</dbReference>